<dbReference type="SUPFAM" id="SSF48403">
    <property type="entry name" value="Ankyrin repeat"/>
    <property type="match status" value="1"/>
</dbReference>
<feature type="domain" description="Nephrocystin 3-like N-terminal" evidence="4">
    <location>
        <begin position="313"/>
        <end position="486"/>
    </location>
</feature>
<dbReference type="InterPro" id="IPR056884">
    <property type="entry name" value="NPHP3-like_N"/>
</dbReference>
<dbReference type="PROSITE" id="PS50297">
    <property type="entry name" value="ANK_REP_REGION"/>
    <property type="match status" value="1"/>
</dbReference>
<gene>
    <name evidence="5" type="ORF">LTR09_001772</name>
</gene>
<dbReference type="PROSITE" id="PS50088">
    <property type="entry name" value="ANK_REPEAT"/>
    <property type="match status" value="1"/>
</dbReference>
<dbReference type="InterPro" id="IPR027417">
    <property type="entry name" value="P-loop_NTPase"/>
</dbReference>
<keyword evidence="2" id="KW-0040">ANK repeat</keyword>
<feature type="domain" description="Heterokaryon incompatibility" evidence="3">
    <location>
        <begin position="34"/>
        <end position="119"/>
    </location>
</feature>
<evidence type="ECO:0000259" key="3">
    <source>
        <dbReference type="Pfam" id="PF06985"/>
    </source>
</evidence>
<accession>A0AAJ0LWB5</accession>
<comment type="caution">
    <text evidence="5">The sequence shown here is derived from an EMBL/GenBank/DDBJ whole genome shotgun (WGS) entry which is preliminary data.</text>
</comment>
<evidence type="ECO:0000313" key="6">
    <source>
        <dbReference type="Proteomes" id="UP001271007"/>
    </source>
</evidence>
<dbReference type="PANTHER" id="PTHR10622">
    <property type="entry name" value="HET DOMAIN-CONTAINING PROTEIN"/>
    <property type="match status" value="1"/>
</dbReference>
<evidence type="ECO:0000313" key="5">
    <source>
        <dbReference type="EMBL" id="KAK3057588.1"/>
    </source>
</evidence>
<evidence type="ECO:0000256" key="1">
    <source>
        <dbReference type="ARBA" id="ARBA00022737"/>
    </source>
</evidence>
<dbReference type="SMART" id="SM00248">
    <property type="entry name" value="ANK"/>
    <property type="match status" value="3"/>
</dbReference>
<dbReference type="Pfam" id="PF06985">
    <property type="entry name" value="HET"/>
    <property type="match status" value="1"/>
</dbReference>
<organism evidence="5 6">
    <name type="scientific">Extremus antarcticus</name>
    <dbReference type="NCBI Taxonomy" id="702011"/>
    <lineage>
        <taxon>Eukaryota</taxon>
        <taxon>Fungi</taxon>
        <taxon>Dikarya</taxon>
        <taxon>Ascomycota</taxon>
        <taxon>Pezizomycotina</taxon>
        <taxon>Dothideomycetes</taxon>
        <taxon>Dothideomycetidae</taxon>
        <taxon>Mycosphaerellales</taxon>
        <taxon>Extremaceae</taxon>
        <taxon>Extremus</taxon>
    </lineage>
</organism>
<dbReference type="AlphaFoldDB" id="A0AAJ0LWB5"/>
<dbReference type="Gene3D" id="1.25.40.20">
    <property type="entry name" value="Ankyrin repeat-containing domain"/>
    <property type="match status" value="1"/>
</dbReference>
<sequence length="1001" mass="113117">MRLLQRAAPDGSASTTTHEFCLTEFAASRIPLVYAVLSHRWEEDEVTFKDIENGTAHTKAGYRKLVFCAEQAARDGISYFWCDTCCINKDSSAELQEAINSMYKWYHKSTKCYVYMQDVSVMDYNNAQLTEKNWHSSFRSSTWFTRGWTLQELIAPTKVEFFSVEGRWLGDKSSLEQQIQNTTGLPVQALRGNLSGFDVQERLSWAAKRTTTVEEDAAYCLLGIVDVHMPLIYAEGAQKAMARLQRELQLSSIRIPEVQSPVAGAAVDASRNSDPSRQRTPAREVMEWEGVLQSLSYPEMEYRNHNVDDAQNDTCSWLLNHTCYQEWNSQTTSNPLLMIRGKPGSGKSTAMKRAYTLARETANAKEAVLAFFFNSRGIAMETNLEGFFRSTLHQLLEPKHCTDDEGFTEFKRKTSSMKSGWAWTVKELQKMFERCLSRLSVKVTIFVDALDECGSVSDARDLMKTITGLGSDGSCRSTIKICVSSRHYPNTGVAEPLRITVEQLNRNDISKYATNTLQRLKSELQHADAEDLAARITSRAEGIFLWALLVIQKIQVAVHDGESRRTIHKIIDLVPQRLEELFQELIDSTAAEHVEQRNLIILWTLFAKRPLTLSELNHALAFRQHYSTYSDYRMSEDFTRPEQTRRLLASCTRGLVEVVEAEEWNVSEMVPTLRVQFIHESVRQYILGAQSTIGPASDLPWTDAGSAHNSMALSCFKYIKAVCVEEQVVVQIIEQSQARKYATERLHTGHTQDRSFLDYAIEFGCAHAETAEATGYPQTHIFESMAKDSRSSVAWWEPFTAMFRLYQKHLYNHGHGHWSDYNVTRLAFACAFKLDSWVHYLLHDDVSSQNKLDLSRALRVTAVSGHVHQLGLLLKAGADVDYDEPMSGTSLYMSLINNRLDVAKCLVEHKASVHMGPQKRSPLVAASEYGSAEVVRLLLAHGAQMTECEPRTGQSMSALGMHALEAASCRGYEVMEMLLNAAEDQQVPIEYYKAAFLAAEV</sequence>
<dbReference type="Pfam" id="PF24883">
    <property type="entry name" value="NPHP3_N"/>
    <property type="match status" value="1"/>
</dbReference>
<feature type="repeat" description="ANK" evidence="2">
    <location>
        <begin position="918"/>
        <end position="950"/>
    </location>
</feature>
<dbReference type="Gene3D" id="3.40.50.300">
    <property type="entry name" value="P-loop containing nucleotide triphosphate hydrolases"/>
    <property type="match status" value="1"/>
</dbReference>
<protein>
    <submittedName>
        <fullName evidence="5">Uncharacterized protein</fullName>
    </submittedName>
</protein>
<dbReference type="InterPro" id="IPR036770">
    <property type="entry name" value="Ankyrin_rpt-contain_sf"/>
</dbReference>
<dbReference type="Pfam" id="PF00023">
    <property type="entry name" value="Ank"/>
    <property type="match status" value="1"/>
</dbReference>
<keyword evidence="6" id="KW-1185">Reference proteome</keyword>
<dbReference type="InterPro" id="IPR010730">
    <property type="entry name" value="HET"/>
</dbReference>
<name>A0AAJ0LWB5_9PEZI</name>
<dbReference type="InterPro" id="IPR002110">
    <property type="entry name" value="Ankyrin_rpt"/>
</dbReference>
<dbReference type="Proteomes" id="UP001271007">
    <property type="component" value="Unassembled WGS sequence"/>
</dbReference>
<dbReference type="PANTHER" id="PTHR10622:SF13">
    <property type="entry name" value="NACHT DOMAIN-CONTAINING PROTEIN"/>
    <property type="match status" value="1"/>
</dbReference>
<proteinExistence type="predicted"/>
<dbReference type="EMBL" id="JAWDJX010000003">
    <property type="protein sequence ID" value="KAK3057588.1"/>
    <property type="molecule type" value="Genomic_DNA"/>
</dbReference>
<keyword evidence="1" id="KW-0677">Repeat</keyword>
<evidence type="ECO:0000259" key="4">
    <source>
        <dbReference type="Pfam" id="PF24883"/>
    </source>
</evidence>
<reference evidence="5" key="1">
    <citation type="submission" date="2023-04" db="EMBL/GenBank/DDBJ databases">
        <title>Black Yeasts Isolated from many extreme environments.</title>
        <authorList>
            <person name="Coleine C."/>
            <person name="Stajich J.E."/>
            <person name="Selbmann L."/>
        </authorList>
    </citation>
    <scope>NUCLEOTIDE SEQUENCE</scope>
    <source>
        <strain evidence="5">CCFEE 5312</strain>
    </source>
</reference>
<evidence type="ECO:0000256" key="2">
    <source>
        <dbReference type="PROSITE-ProRule" id="PRU00023"/>
    </source>
</evidence>
<dbReference type="SUPFAM" id="SSF52540">
    <property type="entry name" value="P-loop containing nucleoside triphosphate hydrolases"/>
    <property type="match status" value="1"/>
</dbReference>